<feature type="domain" description="Up-regulated in Daf-2" evidence="1">
    <location>
        <begin position="9"/>
        <end position="75"/>
    </location>
</feature>
<dbReference type="EMBL" id="FOLM01000007">
    <property type="protein sequence ID" value="SFC89036.1"/>
    <property type="molecule type" value="Genomic_DNA"/>
</dbReference>
<dbReference type="AlphaFoldDB" id="A0A1I1MV97"/>
<reference evidence="2 3" key="1">
    <citation type="submission" date="2016-10" db="EMBL/GenBank/DDBJ databases">
        <authorList>
            <person name="de Groot N.N."/>
        </authorList>
    </citation>
    <scope>NUCLEOTIDE SEQUENCE [LARGE SCALE GENOMIC DNA]</scope>
    <source>
        <strain evidence="2 3">CGMCC 4.5739</strain>
    </source>
</reference>
<keyword evidence="3" id="KW-1185">Reference proteome</keyword>
<dbReference type="STRING" id="910347.SAMN05421773_10771"/>
<dbReference type="InterPro" id="IPR041157">
    <property type="entry name" value="PUD1/2"/>
</dbReference>
<sequence length="126" mass="14083">MAVPNSWLPVEVVNNWGGTITSLTANHRYDTDHYDHHSWESVENGKTASGMQAGFWTGFLRTGKDYWNVVFRADGQNWTCKENFYCFLTSDDASSGRAVRLTISKNNLHVAPPESSSCDVSLHQVG</sequence>
<evidence type="ECO:0000259" key="1">
    <source>
        <dbReference type="Pfam" id="PF18457"/>
    </source>
</evidence>
<proteinExistence type="predicted"/>
<evidence type="ECO:0000313" key="2">
    <source>
        <dbReference type="EMBL" id="SFC89036.1"/>
    </source>
</evidence>
<dbReference type="Gene3D" id="2.60.40.3820">
    <property type="match status" value="1"/>
</dbReference>
<evidence type="ECO:0000313" key="3">
    <source>
        <dbReference type="Proteomes" id="UP000199207"/>
    </source>
</evidence>
<gene>
    <name evidence="2" type="ORF">SAMN05421773_10771</name>
</gene>
<name>A0A1I1MV97_9ACTN</name>
<organism evidence="2 3">
    <name type="scientific">Streptomyces aidingensis</name>
    <dbReference type="NCBI Taxonomy" id="910347"/>
    <lineage>
        <taxon>Bacteria</taxon>
        <taxon>Bacillati</taxon>
        <taxon>Actinomycetota</taxon>
        <taxon>Actinomycetes</taxon>
        <taxon>Kitasatosporales</taxon>
        <taxon>Streptomycetaceae</taxon>
        <taxon>Streptomyces</taxon>
    </lineage>
</organism>
<dbReference type="RefSeq" id="WP_093839199.1">
    <property type="nucleotide sequence ID" value="NZ_FOLM01000007.1"/>
</dbReference>
<protein>
    <recommendedName>
        <fullName evidence="1">Up-regulated in Daf-2 domain-containing protein</fullName>
    </recommendedName>
</protein>
<dbReference type="Proteomes" id="UP000199207">
    <property type="component" value="Unassembled WGS sequence"/>
</dbReference>
<dbReference type="Pfam" id="PF18457">
    <property type="entry name" value="PUD1_2"/>
    <property type="match status" value="1"/>
</dbReference>
<dbReference type="OrthoDB" id="5510298at2"/>
<accession>A0A1I1MV97</accession>